<dbReference type="AlphaFoldDB" id="A0A9K3JRJ9"/>
<reference evidence="1" key="2">
    <citation type="submission" date="2020-06" db="EMBL/GenBank/DDBJ databases">
        <title>Helianthus annuus Genome sequencing and assembly Release 2.</title>
        <authorList>
            <person name="Gouzy J."/>
            <person name="Langlade N."/>
            <person name="Munos S."/>
        </authorList>
    </citation>
    <scope>NUCLEOTIDE SEQUENCE</scope>
    <source>
        <tissue evidence="1">Leaves</tissue>
    </source>
</reference>
<comment type="caution">
    <text evidence="1">The sequence shown here is derived from an EMBL/GenBank/DDBJ whole genome shotgun (WGS) entry which is preliminary data.</text>
</comment>
<name>A0A9K3JRJ9_HELAN</name>
<dbReference type="EMBL" id="MNCJ02000317">
    <property type="protein sequence ID" value="KAF5819708.1"/>
    <property type="molecule type" value="Genomic_DNA"/>
</dbReference>
<sequence>MYLLKKLIKPQKSFTSNLSFPHCHKFTPRHSQPITPIPPLFITVNPNPFFPISHLPIITVNLYPLTSPLP</sequence>
<evidence type="ECO:0000313" key="2">
    <source>
        <dbReference type="Proteomes" id="UP000215914"/>
    </source>
</evidence>
<gene>
    <name evidence="1" type="ORF">HanXRQr2_Chr02g0080631</name>
</gene>
<protein>
    <submittedName>
        <fullName evidence="1">Uncharacterized protein</fullName>
    </submittedName>
</protein>
<dbReference type="Gramene" id="mRNA:HanXRQr2_Chr02g0080631">
    <property type="protein sequence ID" value="CDS:HanXRQr2_Chr02g0080631.1"/>
    <property type="gene ID" value="HanXRQr2_Chr02g0080631"/>
</dbReference>
<keyword evidence="2" id="KW-1185">Reference proteome</keyword>
<reference evidence="1" key="1">
    <citation type="journal article" date="2017" name="Nature">
        <title>The sunflower genome provides insights into oil metabolism, flowering and Asterid evolution.</title>
        <authorList>
            <person name="Badouin H."/>
            <person name="Gouzy J."/>
            <person name="Grassa C.J."/>
            <person name="Murat F."/>
            <person name="Staton S.E."/>
            <person name="Cottret L."/>
            <person name="Lelandais-Briere C."/>
            <person name="Owens G.L."/>
            <person name="Carrere S."/>
            <person name="Mayjonade B."/>
            <person name="Legrand L."/>
            <person name="Gill N."/>
            <person name="Kane N.C."/>
            <person name="Bowers J.E."/>
            <person name="Hubner S."/>
            <person name="Bellec A."/>
            <person name="Berard A."/>
            <person name="Berges H."/>
            <person name="Blanchet N."/>
            <person name="Boniface M.C."/>
            <person name="Brunel D."/>
            <person name="Catrice O."/>
            <person name="Chaidir N."/>
            <person name="Claudel C."/>
            <person name="Donnadieu C."/>
            <person name="Faraut T."/>
            <person name="Fievet G."/>
            <person name="Helmstetter N."/>
            <person name="King M."/>
            <person name="Knapp S.J."/>
            <person name="Lai Z."/>
            <person name="Le Paslier M.C."/>
            <person name="Lippi Y."/>
            <person name="Lorenzon L."/>
            <person name="Mandel J.R."/>
            <person name="Marage G."/>
            <person name="Marchand G."/>
            <person name="Marquand E."/>
            <person name="Bret-Mestries E."/>
            <person name="Morien E."/>
            <person name="Nambeesan S."/>
            <person name="Nguyen T."/>
            <person name="Pegot-Espagnet P."/>
            <person name="Pouilly N."/>
            <person name="Raftis F."/>
            <person name="Sallet E."/>
            <person name="Schiex T."/>
            <person name="Thomas J."/>
            <person name="Vandecasteele C."/>
            <person name="Vares D."/>
            <person name="Vear F."/>
            <person name="Vautrin S."/>
            <person name="Crespi M."/>
            <person name="Mangin B."/>
            <person name="Burke J.M."/>
            <person name="Salse J."/>
            <person name="Munos S."/>
            <person name="Vincourt P."/>
            <person name="Rieseberg L.H."/>
            <person name="Langlade N.B."/>
        </authorList>
    </citation>
    <scope>NUCLEOTIDE SEQUENCE</scope>
    <source>
        <tissue evidence="1">Leaves</tissue>
    </source>
</reference>
<organism evidence="1 2">
    <name type="scientific">Helianthus annuus</name>
    <name type="common">Common sunflower</name>
    <dbReference type="NCBI Taxonomy" id="4232"/>
    <lineage>
        <taxon>Eukaryota</taxon>
        <taxon>Viridiplantae</taxon>
        <taxon>Streptophyta</taxon>
        <taxon>Embryophyta</taxon>
        <taxon>Tracheophyta</taxon>
        <taxon>Spermatophyta</taxon>
        <taxon>Magnoliopsida</taxon>
        <taxon>eudicotyledons</taxon>
        <taxon>Gunneridae</taxon>
        <taxon>Pentapetalae</taxon>
        <taxon>asterids</taxon>
        <taxon>campanulids</taxon>
        <taxon>Asterales</taxon>
        <taxon>Asteraceae</taxon>
        <taxon>Asteroideae</taxon>
        <taxon>Heliantheae alliance</taxon>
        <taxon>Heliantheae</taxon>
        <taxon>Helianthus</taxon>
    </lineage>
</organism>
<evidence type="ECO:0000313" key="1">
    <source>
        <dbReference type="EMBL" id="KAF5819708.1"/>
    </source>
</evidence>
<accession>A0A9K3JRJ9</accession>
<proteinExistence type="predicted"/>
<dbReference type="Proteomes" id="UP000215914">
    <property type="component" value="Unassembled WGS sequence"/>
</dbReference>